<dbReference type="GO" id="GO:0016036">
    <property type="term" value="P:cellular response to phosphate starvation"/>
    <property type="evidence" value="ECO:0007669"/>
    <property type="project" value="TreeGrafter"/>
</dbReference>
<gene>
    <name evidence="3" type="ORF">BT96DRAFT_388346</name>
</gene>
<reference evidence="3" key="1">
    <citation type="journal article" date="2019" name="Environ. Microbiol.">
        <title>Fungal ecological strategies reflected in gene transcription - a case study of two litter decomposers.</title>
        <authorList>
            <person name="Barbi F."/>
            <person name="Kohler A."/>
            <person name="Barry K."/>
            <person name="Baskaran P."/>
            <person name="Daum C."/>
            <person name="Fauchery L."/>
            <person name="Ihrmark K."/>
            <person name="Kuo A."/>
            <person name="LaButti K."/>
            <person name="Lipzen A."/>
            <person name="Morin E."/>
            <person name="Grigoriev I.V."/>
            <person name="Henrissat B."/>
            <person name="Lindahl B."/>
            <person name="Martin F."/>
        </authorList>
    </citation>
    <scope>NUCLEOTIDE SEQUENCE</scope>
    <source>
        <strain evidence="3">JB14</strain>
    </source>
</reference>
<keyword evidence="1" id="KW-0472">Membrane</keyword>
<dbReference type="Proteomes" id="UP000799118">
    <property type="component" value="Unassembled WGS sequence"/>
</dbReference>
<name>A0A6A4I021_9AGAR</name>
<feature type="domain" description="SPX" evidence="2">
    <location>
        <begin position="1"/>
        <end position="69"/>
    </location>
</feature>
<dbReference type="PANTHER" id="PTHR10783">
    <property type="entry name" value="XENOTROPIC AND POLYTROPIC RETROVIRUS RECEPTOR 1-RELATED"/>
    <property type="match status" value="1"/>
</dbReference>
<sequence length="221" mass="25249">MERKRLHSTALDPDEYQAAKKKLKKAVIEHYRGLEMLQNYRILNITGFRKALKKFEKVTKIPLQHAYMNERVETSSFASDKKLRSMIDEMEALFASHFTHGDNKRAKAHLRTGGVTKTHHYSTFRSGLLLGIGIPALISGVVFSFQAETRSTIPGWDGLLFVYSVLLIPVVFSLLNWTHERDWIIGNTSKFPACFLQRYVMPFGFHLLVSELPQSLPTSGH</sequence>
<dbReference type="PROSITE" id="PS51382">
    <property type="entry name" value="SPX"/>
    <property type="match status" value="1"/>
</dbReference>
<protein>
    <recommendedName>
        <fullName evidence="2">SPX domain-containing protein</fullName>
    </recommendedName>
</protein>
<dbReference type="Pfam" id="PF03105">
    <property type="entry name" value="SPX"/>
    <property type="match status" value="1"/>
</dbReference>
<keyword evidence="4" id="KW-1185">Reference proteome</keyword>
<organism evidence="3 4">
    <name type="scientific">Gymnopus androsaceus JB14</name>
    <dbReference type="NCBI Taxonomy" id="1447944"/>
    <lineage>
        <taxon>Eukaryota</taxon>
        <taxon>Fungi</taxon>
        <taxon>Dikarya</taxon>
        <taxon>Basidiomycota</taxon>
        <taxon>Agaricomycotina</taxon>
        <taxon>Agaricomycetes</taxon>
        <taxon>Agaricomycetidae</taxon>
        <taxon>Agaricales</taxon>
        <taxon>Marasmiineae</taxon>
        <taxon>Omphalotaceae</taxon>
        <taxon>Gymnopus</taxon>
    </lineage>
</organism>
<dbReference type="PANTHER" id="PTHR10783:SF103">
    <property type="entry name" value="SOLUTE CARRIER FAMILY 53 MEMBER 1"/>
    <property type="match status" value="1"/>
</dbReference>
<feature type="transmembrane region" description="Helical" evidence="1">
    <location>
        <begin position="127"/>
        <end position="147"/>
    </location>
</feature>
<keyword evidence="1" id="KW-0812">Transmembrane</keyword>
<dbReference type="GO" id="GO:0005794">
    <property type="term" value="C:Golgi apparatus"/>
    <property type="evidence" value="ECO:0007669"/>
    <property type="project" value="TreeGrafter"/>
</dbReference>
<keyword evidence="1" id="KW-1133">Transmembrane helix</keyword>
<evidence type="ECO:0000259" key="2">
    <source>
        <dbReference type="PROSITE" id="PS51382"/>
    </source>
</evidence>
<proteinExistence type="predicted"/>
<dbReference type="OrthoDB" id="9970435at2759"/>
<dbReference type="GO" id="GO:0000822">
    <property type="term" value="F:inositol hexakisphosphate binding"/>
    <property type="evidence" value="ECO:0007669"/>
    <property type="project" value="TreeGrafter"/>
</dbReference>
<accession>A0A6A4I021</accession>
<evidence type="ECO:0000313" key="3">
    <source>
        <dbReference type="EMBL" id="KAE9405042.1"/>
    </source>
</evidence>
<dbReference type="InterPro" id="IPR004331">
    <property type="entry name" value="SPX_dom"/>
</dbReference>
<dbReference type="GO" id="GO:0005886">
    <property type="term" value="C:plasma membrane"/>
    <property type="evidence" value="ECO:0007669"/>
    <property type="project" value="TreeGrafter"/>
</dbReference>
<dbReference type="AlphaFoldDB" id="A0A6A4I021"/>
<evidence type="ECO:0000313" key="4">
    <source>
        <dbReference type="Proteomes" id="UP000799118"/>
    </source>
</evidence>
<feature type="transmembrane region" description="Helical" evidence="1">
    <location>
        <begin position="159"/>
        <end position="177"/>
    </location>
</feature>
<dbReference type="EMBL" id="ML769412">
    <property type="protein sequence ID" value="KAE9405042.1"/>
    <property type="molecule type" value="Genomic_DNA"/>
</dbReference>
<evidence type="ECO:0000256" key="1">
    <source>
        <dbReference type="SAM" id="Phobius"/>
    </source>
</evidence>
<dbReference type="GO" id="GO:0006817">
    <property type="term" value="P:phosphate ion transport"/>
    <property type="evidence" value="ECO:0007669"/>
    <property type="project" value="TreeGrafter"/>
</dbReference>